<dbReference type="GO" id="GO:0022625">
    <property type="term" value="C:cytosolic large ribosomal subunit"/>
    <property type="evidence" value="ECO:0007669"/>
    <property type="project" value="TreeGrafter"/>
</dbReference>
<keyword evidence="7" id="KW-1185">Reference proteome</keyword>
<sequence>MRHRKAKYKLGMNTSHREAMLRNMVTSLLEHESITTTDARAKALRSVADKMITLGKRGDLHARRQALAVIRSKKVTQILFEDIAPRFSNRDGGYVRVIKKGFRQGDRAPVSLVELVEKKAEPEKGKASAKRKGFTEKIADKFKSK</sequence>
<organism evidence="6 7">
    <name type="scientific">Desulfomonile tiedjei (strain ATCC 49306 / DSM 6799 / DCB-1)</name>
    <dbReference type="NCBI Taxonomy" id="706587"/>
    <lineage>
        <taxon>Bacteria</taxon>
        <taxon>Pseudomonadati</taxon>
        <taxon>Thermodesulfobacteriota</taxon>
        <taxon>Desulfomonilia</taxon>
        <taxon>Desulfomonilales</taxon>
        <taxon>Desulfomonilaceae</taxon>
        <taxon>Desulfomonile</taxon>
    </lineage>
</organism>
<dbReference type="GO" id="GO:0006412">
    <property type="term" value="P:translation"/>
    <property type="evidence" value="ECO:0007669"/>
    <property type="project" value="UniProtKB-UniRule"/>
</dbReference>
<dbReference type="RefSeq" id="WP_014812978.1">
    <property type="nucleotide sequence ID" value="NC_018025.1"/>
</dbReference>
<evidence type="ECO:0000313" key="6">
    <source>
        <dbReference type="EMBL" id="AFM27879.1"/>
    </source>
</evidence>
<dbReference type="HAMAP" id="MF_01368">
    <property type="entry name" value="Ribosomal_bL17"/>
    <property type="match status" value="1"/>
</dbReference>
<dbReference type="KEGG" id="dti:Desti_5289"/>
<dbReference type="OrthoDB" id="9809073at2"/>
<dbReference type="HOGENOM" id="CLU_074407_2_2_7"/>
<evidence type="ECO:0000256" key="2">
    <source>
        <dbReference type="ARBA" id="ARBA00022980"/>
    </source>
</evidence>
<dbReference type="STRING" id="706587.Desti_5289"/>
<accession>I4CE88</accession>
<dbReference type="PATRIC" id="fig|706587.4.peg.5958"/>
<dbReference type="GO" id="GO:0003735">
    <property type="term" value="F:structural constituent of ribosome"/>
    <property type="evidence" value="ECO:0007669"/>
    <property type="project" value="InterPro"/>
</dbReference>
<dbReference type="PROSITE" id="PS01167">
    <property type="entry name" value="RIBOSOMAL_L17"/>
    <property type="match status" value="1"/>
</dbReference>
<proteinExistence type="inferred from homology"/>
<dbReference type="InterPro" id="IPR000456">
    <property type="entry name" value="Ribosomal_bL17"/>
</dbReference>
<dbReference type="eggNOG" id="COG0203">
    <property type="taxonomic scope" value="Bacteria"/>
</dbReference>
<evidence type="ECO:0000256" key="4">
    <source>
        <dbReference type="HAMAP-Rule" id="MF_01368"/>
    </source>
</evidence>
<dbReference type="FunFam" id="3.90.1030.10:FF:000001">
    <property type="entry name" value="50S ribosomal protein L17"/>
    <property type="match status" value="1"/>
</dbReference>
<comment type="subunit">
    <text evidence="4">Part of the 50S ribosomal subunit. Contacts protein L32.</text>
</comment>
<name>I4CE88_DESTA</name>
<dbReference type="EMBL" id="CP003360">
    <property type="protein sequence ID" value="AFM27879.1"/>
    <property type="molecule type" value="Genomic_DNA"/>
</dbReference>
<evidence type="ECO:0000256" key="1">
    <source>
        <dbReference type="ARBA" id="ARBA00008777"/>
    </source>
</evidence>
<dbReference type="Pfam" id="PF01196">
    <property type="entry name" value="Ribosomal_L17"/>
    <property type="match status" value="1"/>
</dbReference>
<dbReference type="InterPro" id="IPR047859">
    <property type="entry name" value="Ribosomal_bL17_CS"/>
</dbReference>
<dbReference type="Proteomes" id="UP000006055">
    <property type="component" value="Chromosome"/>
</dbReference>
<reference evidence="7" key="1">
    <citation type="submission" date="2012-06" db="EMBL/GenBank/DDBJ databases">
        <title>Complete sequence of chromosome of Desulfomonile tiedjei DSM 6799.</title>
        <authorList>
            <person name="Lucas S."/>
            <person name="Copeland A."/>
            <person name="Lapidus A."/>
            <person name="Glavina del Rio T."/>
            <person name="Dalin E."/>
            <person name="Tice H."/>
            <person name="Bruce D."/>
            <person name="Goodwin L."/>
            <person name="Pitluck S."/>
            <person name="Peters L."/>
            <person name="Ovchinnikova G."/>
            <person name="Zeytun A."/>
            <person name="Lu M."/>
            <person name="Kyrpides N."/>
            <person name="Mavromatis K."/>
            <person name="Ivanova N."/>
            <person name="Brettin T."/>
            <person name="Detter J.C."/>
            <person name="Han C."/>
            <person name="Larimer F."/>
            <person name="Land M."/>
            <person name="Hauser L."/>
            <person name="Markowitz V."/>
            <person name="Cheng J.-F."/>
            <person name="Hugenholtz P."/>
            <person name="Woyke T."/>
            <person name="Wu D."/>
            <person name="Spring S."/>
            <person name="Schroeder M."/>
            <person name="Brambilla E."/>
            <person name="Klenk H.-P."/>
            <person name="Eisen J.A."/>
        </authorList>
    </citation>
    <scope>NUCLEOTIDE SEQUENCE [LARGE SCALE GENOMIC DNA]</scope>
    <source>
        <strain evidence="7">ATCC 49306 / DSM 6799 / DCB-1</strain>
    </source>
</reference>
<keyword evidence="2 4" id="KW-0689">Ribosomal protein</keyword>
<keyword evidence="3 4" id="KW-0687">Ribonucleoprotein</keyword>
<dbReference type="Gene3D" id="3.90.1030.10">
    <property type="entry name" value="Ribosomal protein L17"/>
    <property type="match status" value="1"/>
</dbReference>
<evidence type="ECO:0000256" key="5">
    <source>
        <dbReference type="RuleBase" id="RU000660"/>
    </source>
</evidence>
<gene>
    <name evidence="4" type="primary">rplQ</name>
    <name evidence="6" type="ordered locus">Desti_5289</name>
</gene>
<dbReference type="PANTHER" id="PTHR14413:SF16">
    <property type="entry name" value="LARGE RIBOSOMAL SUBUNIT PROTEIN BL17M"/>
    <property type="match status" value="1"/>
</dbReference>
<dbReference type="PANTHER" id="PTHR14413">
    <property type="entry name" value="RIBOSOMAL PROTEIN L17"/>
    <property type="match status" value="1"/>
</dbReference>
<comment type="similarity">
    <text evidence="1 4 5">Belongs to the bacterial ribosomal protein bL17 family.</text>
</comment>
<evidence type="ECO:0000313" key="7">
    <source>
        <dbReference type="Proteomes" id="UP000006055"/>
    </source>
</evidence>
<dbReference type="NCBIfam" id="TIGR00059">
    <property type="entry name" value="L17"/>
    <property type="match status" value="1"/>
</dbReference>
<dbReference type="InterPro" id="IPR036373">
    <property type="entry name" value="Ribosomal_bL17_sf"/>
</dbReference>
<dbReference type="AlphaFoldDB" id="I4CE88"/>
<protein>
    <recommendedName>
        <fullName evidence="4">Large ribosomal subunit protein bL17</fullName>
    </recommendedName>
</protein>
<evidence type="ECO:0000256" key="3">
    <source>
        <dbReference type="ARBA" id="ARBA00023274"/>
    </source>
</evidence>
<dbReference type="SUPFAM" id="SSF64263">
    <property type="entry name" value="Prokaryotic ribosomal protein L17"/>
    <property type="match status" value="1"/>
</dbReference>